<dbReference type="Gene3D" id="1.20.1250.20">
    <property type="entry name" value="MFS general substrate transporter like domains"/>
    <property type="match status" value="1"/>
</dbReference>
<dbReference type="AlphaFoldDB" id="A0A818LG03"/>
<feature type="transmembrane region" description="Helical" evidence="5">
    <location>
        <begin position="7"/>
        <end position="30"/>
    </location>
</feature>
<evidence type="ECO:0000313" key="7">
    <source>
        <dbReference type="EMBL" id="CAF3569291.1"/>
    </source>
</evidence>
<feature type="transmembrane region" description="Helical" evidence="5">
    <location>
        <begin position="656"/>
        <end position="676"/>
    </location>
</feature>
<feature type="transmembrane region" description="Helical" evidence="5">
    <location>
        <begin position="78"/>
        <end position="97"/>
    </location>
</feature>
<feature type="transmembrane region" description="Helical" evidence="5">
    <location>
        <begin position="632"/>
        <end position="650"/>
    </location>
</feature>
<dbReference type="InterPro" id="IPR032805">
    <property type="entry name" value="Wax_synthase_dom"/>
</dbReference>
<dbReference type="PANTHER" id="PTHR12778:SF9">
    <property type="entry name" value="ACETYL-COENZYME A TRANSPORTER 1"/>
    <property type="match status" value="1"/>
</dbReference>
<feature type="domain" description="Wax synthase" evidence="6">
    <location>
        <begin position="586"/>
        <end position="664"/>
    </location>
</feature>
<dbReference type="EMBL" id="CAJOBD010000085">
    <property type="protein sequence ID" value="CAF3569291.1"/>
    <property type="molecule type" value="Genomic_DNA"/>
</dbReference>
<protein>
    <recommendedName>
        <fullName evidence="6">Wax synthase domain-containing protein</fullName>
    </recommendedName>
</protein>
<name>A0A818LG03_9BILA</name>
<keyword evidence="4 5" id="KW-0472">Membrane</keyword>
<comment type="caution">
    <text evidence="7">The sequence shown here is derived from an EMBL/GenBank/DDBJ whole genome shotgun (WGS) entry which is preliminary data.</text>
</comment>
<feature type="transmembrane region" description="Helical" evidence="5">
    <location>
        <begin position="377"/>
        <end position="403"/>
    </location>
</feature>
<keyword evidence="3 5" id="KW-1133">Transmembrane helix</keyword>
<dbReference type="InterPro" id="IPR036259">
    <property type="entry name" value="MFS_trans_sf"/>
</dbReference>
<dbReference type="Pfam" id="PF13813">
    <property type="entry name" value="MBOAT_2"/>
    <property type="match status" value="1"/>
</dbReference>
<evidence type="ECO:0000256" key="1">
    <source>
        <dbReference type="ARBA" id="ARBA00004141"/>
    </source>
</evidence>
<feature type="transmembrane region" description="Helical" evidence="5">
    <location>
        <begin position="109"/>
        <end position="135"/>
    </location>
</feature>
<evidence type="ECO:0000256" key="4">
    <source>
        <dbReference type="ARBA" id="ARBA00023136"/>
    </source>
</evidence>
<feature type="transmembrane region" description="Helical" evidence="5">
    <location>
        <begin position="448"/>
        <end position="466"/>
    </location>
</feature>
<feature type="transmembrane region" description="Helical" evidence="5">
    <location>
        <begin position="335"/>
        <end position="356"/>
    </location>
</feature>
<evidence type="ECO:0000256" key="3">
    <source>
        <dbReference type="ARBA" id="ARBA00022989"/>
    </source>
</evidence>
<evidence type="ECO:0000259" key="6">
    <source>
        <dbReference type="Pfam" id="PF13813"/>
    </source>
</evidence>
<sequence>MFITAPIASIFVTLVLYILQGVVLGISTSIPIYLTSAGATWRQQSVYNCVYYPFSLKLIWAPVLDVFYIRRFGRRQTWLLPIQIVLGIVLIILSFYIDSFINNLCIVSLTIILFFIVFLTASQDVCVDGWALTLFATSNVVWQSTSQTIGQTLGRFLGSSFLLTFESANFTNRYIRTPLSFKIQNTGLFTLAEFVRFWGVCFLIVTCIIAFLFRERTSKQNDDIKRLKLIATYLSIIKLFKKKCMLELTFILIISPFGYAATYYMTNIALVSNGMSRETLGLITMPLVLVKVIVPLILSQTHRPLIWFARLYLPRLLICVLIGIYIYFTSQLVKFPYVFYPILMILFVINETIIYLQLVARVGFYAQISELRIGGTYMTLVSTLGNIGQTVSSSVVLLVASWLPKKHAYSIEVAGCTVIGILWLSFTWHMMRRLQALPIHKCKYFNSLRLFQFNSIVCAITFAYKWTYIQRMPLKLVVFYVLALPRMPESEAKLSELSKQDVRREGILLILQGICKFIIFRISLHLIPLEWLSLSSSSLFLIFRFLRYGLLSILLYLSLDGNVSIAFGIYTILFNLQMNPVYAALPFVSTSLRDFWSHRWNRLIKNSLQLMSFVVIPKWIDPIISMNNKAKGLLAFVISGLLHEYTYWFVAGKWSGKNMIFFLLHGLLVLLEITMKWPTKPNTFKEKLLGYIWTVGIMLSTASLFFDPYIEAGLFAAWK</sequence>
<keyword evidence="2 5" id="KW-0812">Transmembrane</keyword>
<feature type="transmembrane region" description="Helical" evidence="5">
    <location>
        <begin position="311"/>
        <end position="329"/>
    </location>
</feature>
<dbReference type="InterPro" id="IPR024371">
    <property type="entry name" value="AcetylCoA_trans_1-like"/>
</dbReference>
<reference evidence="7" key="1">
    <citation type="submission" date="2021-02" db="EMBL/GenBank/DDBJ databases">
        <authorList>
            <person name="Nowell W R."/>
        </authorList>
    </citation>
    <scope>NUCLEOTIDE SEQUENCE</scope>
</reference>
<dbReference type="GO" id="GO:0008521">
    <property type="term" value="F:acetyl-CoA transmembrane transporter activity"/>
    <property type="evidence" value="ECO:0007669"/>
    <property type="project" value="InterPro"/>
</dbReference>
<evidence type="ECO:0000256" key="5">
    <source>
        <dbReference type="SAM" id="Phobius"/>
    </source>
</evidence>
<comment type="subcellular location">
    <subcellularLocation>
        <location evidence="1">Membrane</location>
        <topology evidence="1">Multi-pass membrane protein</topology>
    </subcellularLocation>
</comment>
<accession>A0A818LG03</accession>
<dbReference type="PANTHER" id="PTHR12778">
    <property type="entry name" value="SOLUTE CARRIER FAMILY 33 ACETYL-COA TRANSPORTER -RELATED"/>
    <property type="match status" value="1"/>
</dbReference>
<feature type="transmembrane region" description="Helical" evidence="5">
    <location>
        <begin position="688"/>
        <end position="706"/>
    </location>
</feature>
<dbReference type="SUPFAM" id="SSF103473">
    <property type="entry name" value="MFS general substrate transporter"/>
    <property type="match status" value="1"/>
</dbReference>
<feature type="transmembrane region" description="Helical" evidence="5">
    <location>
        <begin position="50"/>
        <end position="69"/>
    </location>
</feature>
<feature type="transmembrane region" description="Helical" evidence="5">
    <location>
        <begin position="280"/>
        <end position="299"/>
    </location>
</feature>
<evidence type="ECO:0000256" key="2">
    <source>
        <dbReference type="ARBA" id="ARBA00022692"/>
    </source>
</evidence>
<feature type="transmembrane region" description="Helical" evidence="5">
    <location>
        <begin position="244"/>
        <end position="265"/>
    </location>
</feature>
<feature type="transmembrane region" description="Helical" evidence="5">
    <location>
        <begin position="409"/>
        <end position="428"/>
    </location>
</feature>
<dbReference type="Proteomes" id="UP000663836">
    <property type="component" value="Unassembled WGS sequence"/>
</dbReference>
<dbReference type="Pfam" id="PF13000">
    <property type="entry name" value="Acatn"/>
    <property type="match status" value="2"/>
</dbReference>
<gene>
    <name evidence="7" type="ORF">JBS370_LOCUS2235</name>
</gene>
<evidence type="ECO:0000313" key="8">
    <source>
        <dbReference type="Proteomes" id="UP000663836"/>
    </source>
</evidence>
<dbReference type="GO" id="GO:0016020">
    <property type="term" value="C:membrane"/>
    <property type="evidence" value="ECO:0007669"/>
    <property type="project" value="UniProtKB-SubCell"/>
</dbReference>
<dbReference type="GO" id="GO:0035348">
    <property type="term" value="P:acetyl-CoA transmembrane transport"/>
    <property type="evidence" value="ECO:0007669"/>
    <property type="project" value="InterPro"/>
</dbReference>
<feature type="transmembrane region" description="Helical" evidence="5">
    <location>
        <begin position="195"/>
        <end position="213"/>
    </location>
</feature>
<organism evidence="7 8">
    <name type="scientific">Rotaria sordida</name>
    <dbReference type="NCBI Taxonomy" id="392033"/>
    <lineage>
        <taxon>Eukaryota</taxon>
        <taxon>Metazoa</taxon>
        <taxon>Spiralia</taxon>
        <taxon>Gnathifera</taxon>
        <taxon>Rotifera</taxon>
        <taxon>Eurotatoria</taxon>
        <taxon>Bdelloidea</taxon>
        <taxon>Philodinida</taxon>
        <taxon>Philodinidae</taxon>
        <taxon>Rotaria</taxon>
    </lineage>
</organism>
<proteinExistence type="predicted"/>
<dbReference type="InterPro" id="IPR004752">
    <property type="entry name" value="AmpG_permease/AT-1"/>
</dbReference>